<dbReference type="InterPro" id="IPR017452">
    <property type="entry name" value="GPCR_Rhodpsn_7TM"/>
</dbReference>
<dbReference type="PROSITE" id="PS00237">
    <property type="entry name" value="G_PROTEIN_RECEP_F1_1"/>
    <property type="match status" value="1"/>
</dbReference>
<evidence type="ECO:0000256" key="1">
    <source>
        <dbReference type="ARBA" id="ARBA00004141"/>
    </source>
</evidence>
<reference evidence="12" key="1">
    <citation type="submission" date="2025-08" db="UniProtKB">
        <authorList>
            <consortium name="RefSeq"/>
        </authorList>
    </citation>
    <scope>IDENTIFICATION</scope>
</reference>
<feature type="transmembrane region" description="Helical" evidence="9">
    <location>
        <begin position="85"/>
        <end position="105"/>
    </location>
</feature>
<feature type="transmembrane region" description="Helical" evidence="9">
    <location>
        <begin position="38"/>
        <end position="61"/>
    </location>
</feature>
<keyword evidence="3 9" id="KW-1133">Transmembrane helix</keyword>
<evidence type="ECO:0000256" key="6">
    <source>
        <dbReference type="ARBA" id="ARBA00023170"/>
    </source>
</evidence>
<gene>
    <name evidence="12" type="primary">LOC116308706</name>
</gene>
<evidence type="ECO:0000313" key="12">
    <source>
        <dbReference type="RefSeq" id="XP_031575044.1"/>
    </source>
</evidence>
<evidence type="ECO:0000256" key="3">
    <source>
        <dbReference type="ARBA" id="ARBA00022989"/>
    </source>
</evidence>
<keyword evidence="2 8" id="KW-0812">Transmembrane</keyword>
<feature type="transmembrane region" description="Helical" evidence="9">
    <location>
        <begin position="206"/>
        <end position="232"/>
    </location>
</feature>
<dbReference type="Gene3D" id="1.20.1070.10">
    <property type="entry name" value="Rhodopsin 7-helix transmembrane proteins"/>
    <property type="match status" value="1"/>
</dbReference>
<evidence type="ECO:0000256" key="5">
    <source>
        <dbReference type="ARBA" id="ARBA00023136"/>
    </source>
</evidence>
<evidence type="ECO:0000313" key="11">
    <source>
        <dbReference type="Proteomes" id="UP000515163"/>
    </source>
</evidence>
<feature type="transmembrane region" description="Helical" evidence="9">
    <location>
        <begin position="305"/>
        <end position="326"/>
    </location>
</feature>
<feature type="transmembrane region" description="Helical" evidence="9">
    <location>
        <begin position="270"/>
        <end position="293"/>
    </location>
</feature>
<dbReference type="Pfam" id="PF00001">
    <property type="entry name" value="7tm_1"/>
    <property type="match status" value="1"/>
</dbReference>
<evidence type="ECO:0000256" key="4">
    <source>
        <dbReference type="ARBA" id="ARBA00023040"/>
    </source>
</evidence>
<dbReference type="InterPro" id="IPR000276">
    <property type="entry name" value="GPCR_Rhodpsn"/>
</dbReference>
<dbReference type="OrthoDB" id="5988119at2759"/>
<evidence type="ECO:0000259" key="10">
    <source>
        <dbReference type="PROSITE" id="PS50262"/>
    </source>
</evidence>
<feature type="transmembrane region" description="Helical" evidence="9">
    <location>
        <begin position="125"/>
        <end position="143"/>
    </location>
</feature>
<name>A0A6P8J5Q6_ACTTE</name>
<dbReference type="GO" id="GO:0016020">
    <property type="term" value="C:membrane"/>
    <property type="evidence" value="ECO:0007669"/>
    <property type="project" value="UniProtKB-SubCell"/>
</dbReference>
<evidence type="ECO:0000256" key="8">
    <source>
        <dbReference type="RuleBase" id="RU000688"/>
    </source>
</evidence>
<dbReference type="InParanoid" id="A0A6P8J5Q6"/>
<dbReference type="Proteomes" id="UP000515163">
    <property type="component" value="Unplaced"/>
</dbReference>
<proteinExistence type="inferred from homology"/>
<dbReference type="KEGG" id="aten:116308706"/>
<dbReference type="PROSITE" id="PS50262">
    <property type="entry name" value="G_PROTEIN_RECEP_F1_2"/>
    <property type="match status" value="1"/>
</dbReference>
<keyword evidence="6 8" id="KW-0675">Receptor</keyword>
<dbReference type="GeneID" id="116308706"/>
<dbReference type="GO" id="GO:0004930">
    <property type="term" value="F:G protein-coupled receptor activity"/>
    <property type="evidence" value="ECO:0007669"/>
    <property type="project" value="UniProtKB-KW"/>
</dbReference>
<organism evidence="11 12">
    <name type="scientific">Actinia tenebrosa</name>
    <name type="common">Australian red waratah sea anemone</name>
    <dbReference type="NCBI Taxonomy" id="6105"/>
    <lineage>
        <taxon>Eukaryota</taxon>
        <taxon>Metazoa</taxon>
        <taxon>Cnidaria</taxon>
        <taxon>Anthozoa</taxon>
        <taxon>Hexacorallia</taxon>
        <taxon>Actiniaria</taxon>
        <taxon>Actiniidae</taxon>
        <taxon>Actinia</taxon>
    </lineage>
</organism>
<dbReference type="PRINTS" id="PR00237">
    <property type="entry name" value="GPCRRHODOPSN"/>
</dbReference>
<dbReference type="AlphaFoldDB" id="A0A6P8J5Q6"/>
<comment type="similarity">
    <text evidence="8">Belongs to the G-protein coupled receptor 1 family.</text>
</comment>
<dbReference type="PANTHER" id="PTHR24240">
    <property type="entry name" value="OPSIN"/>
    <property type="match status" value="1"/>
</dbReference>
<keyword evidence="4 8" id="KW-0297">G-protein coupled receptor</keyword>
<comment type="subcellular location">
    <subcellularLocation>
        <location evidence="1">Membrane</location>
        <topology evidence="1">Multi-pass membrane protein</topology>
    </subcellularLocation>
</comment>
<keyword evidence="11" id="KW-1185">Reference proteome</keyword>
<keyword evidence="5 9" id="KW-0472">Membrane</keyword>
<dbReference type="SUPFAM" id="SSF81321">
    <property type="entry name" value="Family A G protein-coupled receptor-like"/>
    <property type="match status" value="1"/>
</dbReference>
<accession>A0A6P8J5Q6</accession>
<dbReference type="InterPro" id="IPR050125">
    <property type="entry name" value="GPCR_opsins"/>
</dbReference>
<evidence type="ECO:0000256" key="7">
    <source>
        <dbReference type="ARBA" id="ARBA00023224"/>
    </source>
</evidence>
<feature type="transmembrane region" description="Helical" evidence="9">
    <location>
        <begin position="164"/>
        <end position="186"/>
    </location>
</feature>
<keyword evidence="7 8" id="KW-0807">Transducer</keyword>
<protein>
    <submittedName>
        <fullName evidence="12">Neuromedin-U receptor 2-like</fullName>
    </submittedName>
</protein>
<evidence type="ECO:0000256" key="2">
    <source>
        <dbReference type="ARBA" id="ARBA00022692"/>
    </source>
</evidence>
<sequence length="359" mass="41598">MEAKEQENSSLRTNNSRNVSEIITRAYVFAPVSNNVKLVISTAMLLFGVYGLIANSLILYFKHKQHRRRRCAIQRALTRSALKEYFINSLALSDLLCCLISLPLVTAEMFIDFVHNDWICKVNRFLNFIFPVITILNLLVIGIERYFAIFHPFKVLARHKAKKIVMGAWVLGVLLTLIPMPTYKLIYFEIEENSYTLICKYDNTLPLYRCLFIAFITICYIIPSIILIFVNLRILKFVRRKRCRVAPLQQVKTSKRTPSQTSRFKVTRMFMWLILAFIIPYLLFIVYNGLVMVLRPTISFTSDYLARYASAFFGFSNGAVSAAILFHNEKDLKRRLGDMLCNNCNQSQIYPDFPAESNP</sequence>
<dbReference type="CDD" id="cd00637">
    <property type="entry name" value="7tm_classA_rhodopsin-like"/>
    <property type="match status" value="1"/>
</dbReference>
<feature type="domain" description="G-protein coupled receptors family 1 profile" evidence="10">
    <location>
        <begin position="54"/>
        <end position="325"/>
    </location>
</feature>
<dbReference type="RefSeq" id="XP_031575044.1">
    <property type="nucleotide sequence ID" value="XM_031719184.1"/>
</dbReference>
<evidence type="ECO:0000256" key="9">
    <source>
        <dbReference type="SAM" id="Phobius"/>
    </source>
</evidence>